<dbReference type="GO" id="GO:0005524">
    <property type="term" value="F:ATP binding"/>
    <property type="evidence" value="ECO:0007669"/>
    <property type="project" value="UniProtKB-KW"/>
</dbReference>
<dbReference type="CDD" id="cd19481">
    <property type="entry name" value="RecA-like_protease"/>
    <property type="match status" value="1"/>
</dbReference>
<keyword evidence="2" id="KW-0547">Nucleotide-binding</keyword>
<dbReference type="InterPro" id="IPR003959">
    <property type="entry name" value="ATPase_AAA_core"/>
</dbReference>
<keyword evidence="5" id="KW-0645">Protease</keyword>
<dbReference type="OrthoDB" id="9809379at2"/>
<organism evidence="5 6">
    <name type="scientific">Naasia lichenicola</name>
    <dbReference type="NCBI Taxonomy" id="2565933"/>
    <lineage>
        <taxon>Bacteria</taxon>
        <taxon>Bacillati</taxon>
        <taxon>Actinomycetota</taxon>
        <taxon>Actinomycetes</taxon>
        <taxon>Micrococcales</taxon>
        <taxon>Microbacteriaceae</taxon>
        <taxon>Naasia</taxon>
    </lineage>
</organism>
<dbReference type="Pfam" id="PF00004">
    <property type="entry name" value="AAA"/>
    <property type="match status" value="1"/>
</dbReference>
<comment type="caution">
    <text evidence="5">The sequence shown here is derived from an EMBL/GenBank/DDBJ whole genome shotgun (WGS) entry which is preliminary data.</text>
</comment>
<gene>
    <name evidence="5" type="ORF">E6C64_03150</name>
</gene>
<dbReference type="InterPro" id="IPR003593">
    <property type="entry name" value="AAA+_ATPase"/>
</dbReference>
<evidence type="ECO:0000313" key="5">
    <source>
        <dbReference type="EMBL" id="THG33363.1"/>
    </source>
</evidence>
<dbReference type="InterPro" id="IPR050221">
    <property type="entry name" value="26S_Proteasome_ATPase"/>
</dbReference>
<evidence type="ECO:0000256" key="1">
    <source>
        <dbReference type="ARBA" id="ARBA00006914"/>
    </source>
</evidence>
<evidence type="ECO:0000313" key="6">
    <source>
        <dbReference type="Proteomes" id="UP000309133"/>
    </source>
</evidence>
<dbReference type="GO" id="GO:0008233">
    <property type="term" value="F:peptidase activity"/>
    <property type="evidence" value="ECO:0007669"/>
    <property type="project" value="UniProtKB-KW"/>
</dbReference>
<accession>A0A4S4FRS6</accession>
<dbReference type="AlphaFoldDB" id="A0A4S4FRS6"/>
<dbReference type="InterPro" id="IPR027417">
    <property type="entry name" value="P-loop_NTPase"/>
</dbReference>
<evidence type="ECO:0000256" key="2">
    <source>
        <dbReference type="ARBA" id="ARBA00022741"/>
    </source>
</evidence>
<sequence length="454" mass="48603">MDDQQRDFIETFRVFLDQINSTPRSAGGLTPLGRVVQEHLGIEVDSIPLVAETIASHRLVDADIALDELAAEGRIIGATGAAQRANEPFSELLRETFIATGVGPVDYATADTGPDSTRTVIAFGIRLFAFRGSPVAVLQRGAKPEYGREAALLEVLAPDPQLSAALLAEIRRLMRERSVLRGQVLSFTGNQHGHGSAGITFLPRPSVAAEQVILAPGVLDTITRHVVDIGANRERMLAQGQHLKRGVLLYGPPGTGKTLTVRHLLARTPGTTAILLTGPSIHYIAQATELARAMPPALVVLEDVDLIATERGMYGPQPLLFAILDALDGLDGDADVTFLMTTNRVDLLESALAERPGRVDLAVEVALPDVRARRALFLLYARGLGLTDTVVEAAADRAEGVTASFAKELMRRVVLLAAEEDRPVVDADLDAALDGLLSARETLTRSLLGGQREV</sequence>
<keyword evidence="6" id="KW-1185">Reference proteome</keyword>
<dbReference type="GO" id="GO:0016887">
    <property type="term" value="F:ATP hydrolysis activity"/>
    <property type="evidence" value="ECO:0007669"/>
    <property type="project" value="InterPro"/>
</dbReference>
<reference evidence="5 6" key="1">
    <citation type="submission" date="2019-04" db="EMBL/GenBank/DDBJ databases">
        <authorList>
            <person name="Jiang L."/>
        </authorList>
    </citation>
    <scope>NUCLEOTIDE SEQUENCE [LARGE SCALE GENOMIC DNA]</scope>
    <source>
        <strain evidence="5 6">YIM 131853</strain>
    </source>
</reference>
<dbReference type="SUPFAM" id="SSF52540">
    <property type="entry name" value="P-loop containing nucleoside triphosphate hydrolases"/>
    <property type="match status" value="1"/>
</dbReference>
<dbReference type="Gene3D" id="3.40.50.300">
    <property type="entry name" value="P-loop containing nucleotide triphosphate hydrolases"/>
    <property type="match status" value="1"/>
</dbReference>
<name>A0A4S4FRS6_9MICO</name>
<dbReference type="RefSeq" id="WP_136426145.1">
    <property type="nucleotide sequence ID" value="NZ_SSSM01000001.1"/>
</dbReference>
<feature type="domain" description="AAA+ ATPase" evidence="4">
    <location>
        <begin position="243"/>
        <end position="369"/>
    </location>
</feature>
<dbReference type="Gene3D" id="1.10.8.60">
    <property type="match status" value="1"/>
</dbReference>
<comment type="similarity">
    <text evidence="1">Belongs to the AAA ATPase family.</text>
</comment>
<proteinExistence type="inferred from homology"/>
<evidence type="ECO:0000259" key="4">
    <source>
        <dbReference type="SMART" id="SM00382"/>
    </source>
</evidence>
<dbReference type="SMART" id="SM00382">
    <property type="entry name" value="AAA"/>
    <property type="match status" value="1"/>
</dbReference>
<dbReference type="Proteomes" id="UP000309133">
    <property type="component" value="Unassembled WGS sequence"/>
</dbReference>
<dbReference type="PANTHER" id="PTHR23073">
    <property type="entry name" value="26S PROTEASOME REGULATORY SUBUNIT"/>
    <property type="match status" value="1"/>
</dbReference>
<keyword evidence="3" id="KW-0067">ATP-binding</keyword>
<dbReference type="EMBL" id="SSSM01000001">
    <property type="protein sequence ID" value="THG33363.1"/>
    <property type="molecule type" value="Genomic_DNA"/>
</dbReference>
<keyword evidence="5" id="KW-0378">Hydrolase</keyword>
<dbReference type="GO" id="GO:0006508">
    <property type="term" value="P:proteolysis"/>
    <property type="evidence" value="ECO:0007669"/>
    <property type="project" value="UniProtKB-KW"/>
</dbReference>
<protein>
    <submittedName>
        <fullName evidence="5">26S protease regulatory subunit</fullName>
    </submittedName>
</protein>
<evidence type="ECO:0000256" key="3">
    <source>
        <dbReference type="ARBA" id="ARBA00022840"/>
    </source>
</evidence>